<accession>A0ACC0VJA3</accession>
<reference evidence="1 2" key="1">
    <citation type="journal article" date="2022" name="bioRxiv">
        <title>The genome of the oomycete Peronosclerospora sorghi, a cosmopolitan pathogen of maize and sorghum, is inflated with dispersed pseudogenes.</title>
        <authorList>
            <person name="Fletcher K."/>
            <person name="Martin F."/>
            <person name="Isakeit T."/>
            <person name="Cavanaugh K."/>
            <person name="Magill C."/>
            <person name="Michelmore R."/>
        </authorList>
    </citation>
    <scope>NUCLEOTIDE SEQUENCE [LARGE SCALE GENOMIC DNA]</scope>
    <source>
        <strain evidence="1">P6</strain>
    </source>
</reference>
<organism evidence="1 2">
    <name type="scientific">Peronosclerospora sorghi</name>
    <dbReference type="NCBI Taxonomy" id="230839"/>
    <lineage>
        <taxon>Eukaryota</taxon>
        <taxon>Sar</taxon>
        <taxon>Stramenopiles</taxon>
        <taxon>Oomycota</taxon>
        <taxon>Peronosporomycetes</taxon>
        <taxon>Peronosporales</taxon>
        <taxon>Peronosporaceae</taxon>
        <taxon>Peronosclerospora</taxon>
    </lineage>
</organism>
<comment type="caution">
    <text evidence="1">The sequence shown here is derived from an EMBL/GenBank/DDBJ whole genome shotgun (WGS) entry which is preliminary data.</text>
</comment>
<protein>
    <submittedName>
        <fullName evidence="1">Uncharacterized protein</fullName>
    </submittedName>
</protein>
<gene>
    <name evidence="1" type="ORF">PsorP6_016568</name>
</gene>
<evidence type="ECO:0000313" key="1">
    <source>
        <dbReference type="EMBL" id="KAI9906407.1"/>
    </source>
</evidence>
<keyword evidence="2" id="KW-1185">Reference proteome</keyword>
<evidence type="ECO:0000313" key="2">
    <source>
        <dbReference type="Proteomes" id="UP001163321"/>
    </source>
</evidence>
<proteinExistence type="predicted"/>
<name>A0ACC0VJA3_9STRA</name>
<sequence>MSKARRPNLLRQMQRELKNKDDDRRKELQRDLNMAKAIHSSCPSDATKAELDTAKAELLSLDEYFTSSREKAKFDRDVSEGERVDGEMAAEHREYWGTIYQSPSNDLRDSIPMRRYDPMRMQDLLRYTEKRLTEAQ</sequence>
<dbReference type="Proteomes" id="UP001163321">
    <property type="component" value="Chromosome 8"/>
</dbReference>
<dbReference type="EMBL" id="CM047587">
    <property type="protein sequence ID" value="KAI9906407.1"/>
    <property type="molecule type" value="Genomic_DNA"/>
</dbReference>